<evidence type="ECO:0000256" key="1">
    <source>
        <dbReference type="SAM" id="Phobius"/>
    </source>
</evidence>
<gene>
    <name evidence="2" type="ORF">LNQ49_18180</name>
</gene>
<feature type="transmembrane region" description="Helical" evidence="1">
    <location>
        <begin position="21"/>
        <end position="41"/>
    </location>
</feature>
<proteinExistence type="predicted"/>
<protein>
    <submittedName>
        <fullName evidence="2">Uncharacterized protein</fullName>
    </submittedName>
</protein>
<reference evidence="2" key="1">
    <citation type="submission" date="2021-11" db="EMBL/GenBank/DDBJ databases">
        <title>Description of novel Flavobacterium species.</title>
        <authorList>
            <person name="Saticioglu I.B."/>
            <person name="Ay H."/>
            <person name="Altun S."/>
            <person name="Duman M."/>
        </authorList>
    </citation>
    <scope>NUCLEOTIDE SEQUENCE</scope>
    <source>
        <strain evidence="2">F-65</strain>
    </source>
</reference>
<dbReference type="Proteomes" id="UP001430919">
    <property type="component" value="Unassembled WGS sequence"/>
</dbReference>
<dbReference type="EMBL" id="JAJJMO010000001">
    <property type="protein sequence ID" value="MCC9073508.1"/>
    <property type="molecule type" value="Genomic_DNA"/>
</dbReference>
<keyword evidence="1" id="KW-0472">Membrane</keyword>
<name>A0ABS8MXI9_9FLAO</name>
<accession>A0ABS8MXI9</accession>
<keyword evidence="1" id="KW-0812">Transmembrane</keyword>
<comment type="caution">
    <text evidence="2">The sequence shown here is derived from an EMBL/GenBank/DDBJ whole genome shotgun (WGS) entry which is preliminary data.</text>
</comment>
<evidence type="ECO:0000313" key="3">
    <source>
        <dbReference type="Proteomes" id="UP001430919"/>
    </source>
</evidence>
<sequence>MEDLIKQVLEKHFTDYKNYHLLILIAFTFVIALLQVIQTLIVTKKVENFKNELKKSEIRFSRYNELQITALRKIYHQLANFQLVNNLLFNNQPNPIGHTKFKNRINEWIKNYLECANELAREKILLPTEIKELFSKTIKDFDEVKSILISEREDLNYLEMQYSGDWNSMYEFEENELGTITQKLNLIKEKPSIKNSDKHIRNLREKIETVFQKME</sequence>
<evidence type="ECO:0000313" key="2">
    <source>
        <dbReference type="EMBL" id="MCC9073508.1"/>
    </source>
</evidence>
<organism evidence="2 3">
    <name type="scientific">Flavobacterium pisciphilum</name>
    <dbReference type="NCBI Taxonomy" id="2893755"/>
    <lineage>
        <taxon>Bacteria</taxon>
        <taxon>Pseudomonadati</taxon>
        <taxon>Bacteroidota</taxon>
        <taxon>Flavobacteriia</taxon>
        <taxon>Flavobacteriales</taxon>
        <taxon>Flavobacteriaceae</taxon>
        <taxon>Flavobacterium</taxon>
    </lineage>
</organism>
<keyword evidence="1" id="KW-1133">Transmembrane helix</keyword>
<dbReference type="RefSeq" id="WP_229990427.1">
    <property type="nucleotide sequence ID" value="NZ_JAJJMO010000001.1"/>
</dbReference>
<keyword evidence="3" id="KW-1185">Reference proteome</keyword>